<evidence type="ECO:0008006" key="3">
    <source>
        <dbReference type="Google" id="ProtNLM"/>
    </source>
</evidence>
<reference evidence="1" key="1">
    <citation type="submission" date="2022-08" db="UniProtKB">
        <authorList>
            <consortium name="EnsemblMetazoa"/>
        </authorList>
    </citation>
    <scope>IDENTIFICATION</scope>
    <source>
        <strain evidence="1">05x7-T-G4-1.051#20</strain>
    </source>
</reference>
<proteinExistence type="predicted"/>
<dbReference type="EnsemblMetazoa" id="G3125.2">
    <property type="protein sequence ID" value="G3125.2:cds"/>
    <property type="gene ID" value="G3125"/>
</dbReference>
<organism evidence="1 2">
    <name type="scientific">Magallana gigas</name>
    <name type="common">Pacific oyster</name>
    <name type="synonym">Crassostrea gigas</name>
    <dbReference type="NCBI Taxonomy" id="29159"/>
    <lineage>
        <taxon>Eukaryota</taxon>
        <taxon>Metazoa</taxon>
        <taxon>Spiralia</taxon>
        <taxon>Lophotrochozoa</taxon>
        <taxon>Mollusca</taxon>
        <taxon>Bivalvia</taxon>
        <taxon>Autobranchia</taxon>
        <taxon>Pteriomorphia</taxon>
        <taxon>Ostreida</taxon>
        <taxon>Ostreoidea</taxon>
        <taxon>Ostreidae</taxon>
        <taxon>Magallana</taxon>
    </lineage>
</organism>
<keyword evidence="2" id="KW-1185">Reference proteome</keyword>
<dbReference type="Gene3D" id="2.10.25.10">
    <property type="entry name" value="Laminin"/>
    <property type="match status" value="1"/>
</dbReference>
<evidence type="ECO:0000313" key="2">
    <source>
        <dbReference type="Proteomes" id="UP000005408"/>
    </source>
</evidence>
<protein>
    <recommendedName>
        <fullName evidence="3">EMI domain-containing protein</fullName>
    </recommendedName>
</protein>
<sequence length="127" mass="14380">MLSLTVIQQAKRLHHSSTRKFCTKRWHYYAAQNYCTWYTVAWVVWCTHTAYRRIVVYELGKVCCPGFTGKDCSTPICRKPCKTGYDCTSPDECTPNPNSIASVSNGNSNETVNNIITNSTESKVEVN</sequence>
<name>A0A8W8M6W3_MAGGI</name>
<dbReference type="Proteomes" id="UP000005408">
    <property type="component" value="Unassembled WGS sequence"/>
</dbReference>
<evidence type="ECO:0000313" key="1">
    <source>
        <dbReference type="EnsemblMetazoa" id="G3125.2:cds"/>
    </source>
</evidence>
<dbReference type="AlphaFoldDB" id="A0A8W8M6W3"/>
<accession>A0A8W8M6W3</accession>